<evidence type="ECO:0008006" key="5">
    <source>
        <dbReference type="Google" id="ProtNLM"/>
    </source>
</evidence>
<feature type="compositionally biased region" description="Pro residues" evidence="1">
    <location>
        <begin position="75"/>
        <end position="88"/>
    </location>
</feature>
<evidence type="ECO:0000313" key="3">
    <source>
        <dbReference type="EMBL" id="KAI5337309.1"/>
    </source>
</evidence>
<feature type="chain" id="PRO_5042079101" description="Secreted protein" evidence="2">
    <location>
        <begin position="26"/>
        <end position="103"/>
    </location>
</feature>
<accession>A0AAD4W781</accession>
<dbReference type="AlphaFoldDB" id="A0AAD4W781"/>
<organism evidence="3 4">
    <name type="scientific">Prunus dulcis</name>
    <name type="common">Almond</name>
    <name type="synonym">Amygdalus dulcis</name>
    <dbReference type="NCBI Taxonomy" id="3755"/>
    <lineage>
        <taxon>Eukaryota</taxon>
        <taxon>Viridiplantae</taxon>
        <taxon>Streptophyta</taxon>
        <taxon>Embryophyta</taxon>
        <taxon>Tracheophyta</taxon>
        <taxon>Spermatophyta</taxon>
        <taxon>Magnoliopsida</taxon>
        <taxon>eudicotyledons</taxon>
        <taxon>Gunneridae</taxon>
        <taxon>Pentapetalae</taxon>
        <taxon>rosids</taxon>
        <taxon>fabids</taxon>
        <taxon>Rosales</taxon>
        <taxon>Rosaceae</taxon>
        <taxon>Amygdaloideae</taxon>
        <taxon>Amygdaleae</taxon>
        <taxon>Prunus</taxon>
    </lineage>
</organism>
<feature type="region of interest" description="Disordered" evidence="1">
    <location>
        <begin position="31"/>
        <end position="51"/>
    </location>
</feature>
<keyword evidence="2" id="KW-0732">Signal</keyword>
<evidence type="ECO:0000256" key="2">
    <source>
        <dbReference type="SAM" id="SignalP"/>
    </source>
</evidence>
<reference evidence="3 4" key="1">
    <citation type="journal article" date="2022" name="G3 (Bethesda)">
        <title>Whole-genome sequence and methylome profiling of the almond [Prunus dulcis (Mill.) D.A. Webb] cultivar 'Nonpareil'.</title>
        <authorList>
            <person name="D'Amico-Willman K.M."/>
            <person name="Ouma W.Z."/>
            <person name="Meulia T."/>
            <person name="Sideli G.M."/>
            <person name="Gradziel T.M."/>
            <person name="Fresnedo-Ramirez J."/>
        </authorList>
    </citation>
    <scope>NUCLEOTIDE SEQUENCE [LARGE SCALE GENOMIC DNA]</scope>
    <source>
        <strain evidence="3">Clone GOH B32 T37-40</strain>
    </source>
</reference>
<comment type="caution">
    <text evidence="3">The sequence shown here is derived from an EMBL/GenBank/DDBJ whole genome shotgun (WGS) entry which is preliminary data.</text>
</comment>
<proteinExistence type="predicted"/>
<sequence length="103" mass="11195">MEAIYIYMALIILLVVTLAVVQACAEEVPSSLVPESHIPSGELGSPLPHGADFAEIPELLVQAARRHPKKKTPGKPKPPQTPRIPKPRSPIKYGPNNSITRET</sequence>
<dbReference type="Proteomes" id="UP001054821">
    <property type="component" value="Chromosome 3"/>
</dbReference>
<feature type="signal peptide" evidence="2">
    <location>
        <begin position="1"/>
        <end position="25"/>
    </location>
</feature>
<dbReference type="EMBL" id="JAJFAZ020000003">
    <property type="protein sequence ID" value="KAI5337309.1"/>
    <property type="molecule type" value="Genomic_DNA"/>
</dbReference>
<feature type="region of interest" description="Disordered" evidence="1">
    <location>
        <begin position="64"/>
        <end position="103"/>
    </location>
</feature>
<protein>
    <recommendedName>
        <fullName evidence="5">Secreted protein</fullName>
    </recommendedName>
</protein>
<name>A0AAD4W781_PRUDU</name>
<evidence type="ECO:0000313" key="4">
    <source>
        <dbReference type="Proteomes" id="UP001054821"/>
    </source>
</evidence>
<evidence type="ECO:0000256" key="1">
    <source>
        <dbReference type="SAM" id="MobiDB-lite"/>
    </source>
</evidence>
<feature type="compositionally biased region" description="Basic residues" evidence="1">
    <location>
        <begin position="64"/>
        <end position="74"/>
    </location>
</feature>
<keyword evidence="4" id="KW-1185">Reference proteome</keyword>
<gene>
    <name evidence="3" type="ORF">L3X38_016580</name>
</gene>